<dbReference type="EMBL" id="BAAAOR010000002">
    <property type="protein sequence ID" value="GAA1502738.1"/>
    <property type="molecule type" value="Genomic_DNA"/>
</dbReference>
<reference evidence="4 5" key="1">
    <citation type="journal article" date="2019" name="Int. J. Syst. Evol. Microbiol.">
        <title>The Global Catalogue of Microorganisms (GCM) 10K type strain sequencing project: providing services to taxonomists for standard genome sequencing and annotation.</title>
        <authorList>
            <consortium name="The Broad Institute Genomics Platform"/>
            <consortium name="The Broad Institute Genome Sequencing Center for Infectious Disease"/>
            <person name="Wu L."/>
            <person name="Ma J."/>
        </authorList>
    </citation>
    <scope>NUCLEOTIDE SEQUENCE [LARGE SCALE GENOMIC DNA]</scope>
    <source>
        <strain evidence="4 5">JCM 14942</strain>
    </source>
</reference>
<gene>
    <name evidence="4" type="ORF">GCM10009788_02470</name>
</gene>
<evidence type="ECO:0000259" key="3">
    <source>
        <dbReference type="Pfam" id="PF16640"/>
    </source>
</evidence>
<proteinExistence type="predicted"/>
<feature type="domain" description="Bacterial Ig-like" evidence="3">
    <location>
        <begin position="236"/>
        <end position="322"/>
    </location>
</feature>
<dbReference type="InterPro" id="IPR032109">
    <property type="entry name" value="Big_3_5"/>
</dbReference>
<feature type="domain" description="Bacterial Ig-like" evidence="3">
    <location>
        <begin position="430"/>
        <end position="517"/>
    </location>
</feature>
<dbReference type="Pfam" id="PF16640">
    <property type="entry name" value="Big_3_5"/>
    <property type="match status" value="8"/>
</dbReference>
<accession>A0ABN1ZRI7</accession>
<dbReference type="InterPro" id="IPR013783">
    <property type="entry name" value="Ig-like_fold"/>
</dbReference>
<dbReference type="InterPro" id="IPR008964">
    <property type="entry name" value="Invasin/intimin_cell_adhesion"/>
</dbReference>
<feature type="domain" description="Bacterial Ig-like" evidence="3">
    <location>
        <begin position="828"/>
        <end position="916"/>
    </location>
</feature>
<keyword evidence="5" id="KW-1185">Reference proteome</keyword>
<comment type="caution">
    <text evidence="4">The sequence shown here is derived from an EMBL/GenBank/DDBJ whole genome shotgun (WGS) entry which is preliminary data.</text>
</comment>
<protein>
    <recommendedName>
        <fullName evidence="3">Bacterial Ig-like domain-containing protein</fullName>
    </recommendedName>
</protein>
<feature type="domain" description="Bacterial Ig-like" evidence="3">
    <location>
        <begin position="625"/>
        <end position="714"/>
    </location>
</feature>
<feature type="domain" description="Bacterial Ig-like" evidence="3">
    <location>
        <begin position="527"/>
        <end position="616"/>
    </location>
</feature>
<dbReference type="SUPFAM" id="SSF49373">
    <property type="entry name" value="Invasin/intimin cell-adhesion fragments"/>
    <property type="match status" value="1"/>
</dbReference>
<feature type="compositionally biased region" description="Low complexity" evidence="1">
    <location>
        <begin position="276"/>
        <end position="297"/>
    </location>
</feature>
<feature type="chain" id="PRO_5045665100" description="Bacterial Ig-like domain-containing protein" evidence="2">
    <location>
        <begin position="28"/>
        <end position="1122"/>
    </location>
</feature>
<dbReference type="RefSeq" id="WP_344110797.1">
    <property type="nucleotide sequence ID" value="NZ_BAAAOR010000002.1"/>
</dbReference>
<sequence>MRRTIAALAAATLAIGIPVALVSPASADITAPAAGAVLRGNATLSASGASNGSLCVNGSGPQTTLLLVDSSNVAVIESVQGGEGAKSLTFDTHAYPNGAYTARAVERNRTGTILCSNNTRTTERSVTIENITQLAYTGATEAAQNTSATVRATLTDPHLSSSVLPGRPVTFSLSDGTSVNATTDASGVATAILPVSGPPRSATVTAAFAETAYYEGSSASTPFEVQKNPSTTTLVPPADVVHGQAVSFTAQVAADNGTSTPSGTVQFTVDGADLGAPAPVSGGSASSPATSSLSTGTHTIGARYSGDADVGASTATTRQLTVGKAPSSTVLTSTGSPTVSGQAVTFTATVGVVAPGVGDPAGGVQFNVDGDPYGTAVPLAGDTATLTIGNLQPGNHTVQATYNGNGDFAASSSAEISHGVDRAATTVALSTSNPAAVAGEPLTFTADVDVVGPGTGDPSGTVRFFADGEEIGSPVALSGGSAVSAPVRLDAGDHLITASYEGDDRFAGASDSLEQQVAAAPTTTVVSVSPSPSVVGQSVTVRATVTPVAPATGSPDGVVQFEIDGQPGAFVPLDDGVAELATSTLARGSHQVRARYFSADPSFVTSTSAAVSHTVNRAATRTTVTSSAPVAVVGQPVTFTATVDVVAPGAGSPSGTVTFTDGDTVLGSAPVGSATGGIASITVDALAVGQHAVVATYDGDDSFTSSFGSVAQKVQRAQTSTVVSSSANPSQPGGAVRFTAAVSPVAPGAGDPVGTVQFKVNGASLGAPVPLVDGSATSAEFTDLAPGTYRISAVYSGEPRFVGSTGLLDQGNGQTVGKGGTATELASDDAESDQGQAVTFTATVRAVAPATGTPTGVVQFWDGGVLLGAASLAPAAEADTGTASYTTAALAPGTHEIRATYGGSVTFEGSAESIAQVVGSGVTVTGIASSANPSSYGDRVTLTATVGDAVPTPGKPTGTVTFLAGDDVIGTAPLATVDGHQQATLDVDGLAAGTYALSASYSGDGTRSASTSPALSQVVQRAATHLDDLRVINSQLFTVREVAATLRGPGNGPVAGQALVFSTNTTVSGGYLEICRAVTDADGFAKCKVPPAMPAYVNADGFTVAFAGNADLLPATDHGGGR</sequence>
<feature type="domain" description="Bacterial Ig-like" evidence="3">
    <location>
        <begin position="724"/>
        <end position="805"/>
    </location>
</feature>
<evidence type="ECO:0000313" key="5">
    <source>
        <dbReference type="Proteomes" id="UP001500842"/>
    </source>
</evidence>
<evidence type="ECO:0000256" key="1">
    <source>
        <dbReference type="SAM" id="MobiDB-lite"/>
    </source>
</evidence>
<evidence type="ECO:0000256" key="2">
    <source>
        <dbReference type="SAM" id="SignalP"/>
    </source>
</evidence>
<feature type="domain" description="Bacterial Ig-like" evidence="3">
    <location>
        <begin position="929"/>
        <end position="1019"/>
    </location>
</feature>
<feature type="signal peptide" evidence="2">
    <location>
        <begin position="1"/>
        <end position="27"/>
    </location>
</feature>
<name>A0ABN1ZRI7_9ACTN</name>
<dbReference type="Gene3D" id="2.60.40.10">
    <property type="entry name" value="Immunoglobulins"/>
    <property type="match status" value="9"/>
</dbReference>
<organism evidence="4 5">
    <name type="scientific">Nocardioides humi</name>
    <dbReference type="NCBI Taxonomy" id="449461"/>
    <lineage>
        <taxon>Bacteria</taxon>
        <taxon>Bacillati</taxon>
        <taxon>Actinomycetota</taxon>
        <taxon>Actinomycetes</taxon>
        <taxon>Propionibacteriales</taxon>
        <taxon>Nocardioidaceae</taxon>
        <taxon>Nocardioides</taxon>
    </lineage>
</organism>
<feature type="region of interest" description="Disordered" evidence="1">
    <location>
        <begin position="276"/>
        <end position="298"/>
    </location>
</feature>
<feature type="domain" description="Bacterial Ig-like" evidence="3">
    <location>
        <begin position="331"/>
        <end position="418"/>
    </location>
</feature>
<keyword evidence="2" id="KW-0732">Signal</keyword>
<evidence type="ECO:0000313" key="4">
    <source>
        <dbReference type="EMBL" id="GAA1502738.1"/>
    </source>
</evidence>
<dbReference type="Proteomes" id="UP001500842">
    <property type="component" value="Unassembled WGS sequence"/>
</dbReference>